<comment type="caution">
    <text evidence="1">The sequence shown here is derived from an EMBL/GenBank/DDBJ whole genome shotgun (WGS) entry which is preliminary data.</text>
</comment>
<gene>
    <name evidence="1" type="ORF">H5410_056604</name>
</gene>
<organism evidence="1 2">
    <name type="scientific">Solanum commersonii</name>
    <name type="common">Commerson's wild potato</name>
    <name type="synonym">Commerson's nightshade</name>
    <dbReference type="NCBI Taxonomy" id="4109"/>
    <lineage>
        <taxon>Eukaryota</taxon>
        <taxon>Viridiplantae</taxon>
        <taxon>Streptophyta</taxon>
        <taxon>Embryophyta</taxon>
        <taxon>Tracheophyta</taxon>
        <taxon>Spermatophyta</taxon>
        <taxon>Magnoliopsida</taxon>
        <taxon>eudicotyledons</taxon>
        <taxon>Gunneridae</taxon>
        <taxon>Pentapetalae</taxon>
        <taxon>asterids</taxon>
        <taxon>lamiids</taxon>
        <taxon>Solanales</taxon>
        <taxon>Solanaceae</taxon>
        <taxon>Solanoideae</taxon>
        <taxon>Solaneae</taxon>
        <taxon>Solanum</taxon>
    </lineage>
</organism>
<dbReference type="EMBL" id="JACXVP010000011">
    <property type="protein sequence ID" value="KAG5576470.1"/>
    <property type="molecule type" value="Genomic_DNA"/>
</dbReference>
<evidence type="ECO:0000313" key="2">
    <source>
        <dbReference type="Proteomes" id="UP000824120"/>
    </source>
</evidence>
<protein>
    <submittedName>
        <fullName evidence="1">Uncharacterized protein</fullName>
    </submittedName>
</protein>
<reference evidence="1 2" key="1">
    <citation type="submission" date="2020-09" db="EMBL/GenBank/DDBJ databases">
        <title>De no assembly of potato wild relative species, Solanum commersonii.</title>
        <authorList>
            <person name="Cho K."/>
        </authorList>
    </citation>
    <scope>NUCLEOTIDE SEQUENCE [LARGE SCALE GENOMIC DNA]</scope>
    <source>
        <strain evidence="1">LZ3.2</strain>
        <tissue evidence="1">Leaf</tissue>
    </source>
</reference>
<proteinExistence type="predicted"/>
<name>A0A9J5WNJ8_SOLCO</name>
<sequence>MEPIGLDGKIDPFSRSNNPRSGFFVDIRQDLNYGANWSRKVNHPIFKVKQAAERFIDLLVIRIFDVSFAIKFHGRPSRP</sequence>
<evidence type="ECO:0000313" key="1">
    <source>
        <dbReference type="EMBL" id="KAG5576470.1"/>
    </source>
</evidence>
<accession>A0A9J5WNJ8</accession>
<keyword evidence="2" id="KW-1185">Reference proteome</keyword>
<dbReference type="AlphaFoldDB" id="A0A9J5WNJ8"/>
<dbReference type="Proteomes" id="UP000824120">
    <property type="component" value="Chromosome 11"/>
</dbReference>